<reference evidence="1" key="1">
    <citation type="submission" date="2014-09" db="EMBL/GenBank/DDBJ databases">
        <authorList>
            <person name="Magalhaes I.L.F."/>
            <person name="Oliveira U."/>
            <person name="Santos F.R."/>
            <person name="Vidigal T.H.D.A."/>
            <person name="Brescovit A.D."/>
            <person name="Santos A.J."/>
        </authorList>
    </citation>
    <scope>NUCLEOTIDE SEQUENCE</scope>
    <source>
        <tissue evidence="1">Shoot tissue taken approximately 20 cm above the soil surface</tissue>
    </source>
</reference>
<dbReference type="EMBL" id="GBRH01189951">
    <property type="protein sequence ID" value="JAE07945.1"/>
    <property type="molecule type" value="Transcribed_RNA"/>
</dbReference>
<organism evidence="1">
    <name type="scientific">Arundo donax</name>
    <name type="common">Giant reed</name>
    <name type="synonym">Donax arundinaceus</name>
    <dbReference type="NCBI Taxonomy" id="35708"/>
    <lineage>
        <taxon>Eukaryota</taxon>
        <taxon>Viridiplantae</taxon>
        <taxon>Streptophyta</taxon>
        <taxon>Embryophyta</taxon>
        <taxon>Tracheophyta</taxon>
        <taxon>Spermatophyta</taxon>
        <taxon>Magnoliopsida</taxon>
        <taxon>Liliopsida</taxon>
        <taxon>Poales</taxon>
        <taxon>Poaceae</taxon>
        <taxon>PACMAD clade</taxon>
        <taxon>Arundinoideae</taxon>
        <taxon>Arundineae</taxon>
        <taxon>Arundo</taxon>
    </lineage>
</organism>
<dbReference type="AlphaFoldDB" id="A0A0A9F4H7"/>
<name>A0A0A9F4H7_ARUDO</name>
<evidence type="ECO:0000313" key="1">
    <source>
        <dbReference type="EMBL" id="JAE07945.1"/>
    </source>
</evidence>
<sequence length="28" mass="3583">MKRMHTFRVRMRSFVLFRKHISPNWALH</sequence>
<accession>A0A0A9F4H7</accession>
<protein>
    <submittedName>
        <fullName evidence="1">Uncharacterized protein</fullName>
    </submittedName>
</protein>
<proteinExistence type="predicted"/>
<reference evidence="1" key="2">
    <citation type="journal article" date="2015" name="Data Brief">
        <title>Shoot transcriptome of the giant reed, Arundo donax.</title>
        <authorList>
            <person name="Barrero R.A."/>
            <person name="Guerrero F.D."/>
            <person name="Moolhuijzen P."/>
            <person name="Goolsby J.A."/>
            <person name="Tidwell J."/>
            <person name="Bellgard S.E."/>
            <person name="Bellgard M.I."/>
        </authorList>
    </citation>
    <scope>NUCLEOTIDE SEQUENCE</scope>
    <source>
        <tissue evidence="1">Shoot tissue taken approximately 20 cm above the soil surface</tissue>
    </source>
</reference>